<dbReference type="InterPro" id="IPR036412">
    <property type="entry name" value="HAD-like_sf"/>
</dbReference>
<evidence type="ECO:0000313" key="1">
    <source>
        <dbReference type="EMBL" id="SEE45672.1"/>
    </source>
</evidence>
<dbReference type="InterPro" id="IPR006439">
    <property type="entry name" value="HAD-SF_hydro_IA"/>
</dbReference>
<dbReference type="NCBIfam" id="TIGR01509">
    <property type="entry name" value="HAD-SF-IA-v3"/>
    <property type="match status" value="1"/>
</dbReference>
<dbReference type="CDD" id="cd07505">
    <property type="entry name" value="HAD_BPGM-like"/>
    <property type="match status" value="1"/>
</dbReference>
<dbReference type="PANTHER" id="PTHR18901">
    <property type="entry name" value="2-DEOXYGLUCOSE-6-PHOSPHATE PHOSPHATASE 2"/>
    <property type="match status" value="1"/>
</dbReference>
<organism evidence="1 2">
    <name type="scientific">Arthrobacter alpinus</name>
    <dbReference type="NCBI Taxonomy" id="656366"/>
    <lineage>
        <taxon>Bacteria</taxon>
        <taxon>Bacillati</taxon>
        <taxon>Actinomycetota</taxon>
        <taxon>Actinomycetes</taxon>
        <taxon>Micrococcales</taxon>
        <taxon>Micrococcaceae</taxon>
        <taxon>Arthrobacter</taxon>
    </lineage>
</organism>
<evidence type="ECO:0000313" key="2">
    <source>
        <dbReference type="Proteomes" id="UP000182725"/>
    </source>
</evidence>
<dbReference type="Gene3D" id="1.10.150.240">
    <property type="entry name" value="Putative phosphatase, domain 2"/>
    <property type="match status" value="1"/>
</dbReference>
<proteinExistence type="predicted"/>
<protein>
    <submittedName>
        <fullName evidence="1">Haloacid dehalogenase superfamily, subfamily IA, variant 3 with third motif having DD or ED</fullName>
    </submittedName>
</protein>
<dbReference type="InterPro" id="IPR023198">
    <property type="entry name" value="PGP-like_dom2"/>
</dbReference>
<dbReference type="Gene3D" id="3.40.50.1000">
    <property type="entry name" value="HAD superfamily/HAD-like"/>
    <property type="match status" value="1"/>
</dbReference>
<dbReference type="SFLD" id="SFLDG01129">
    <property type="entry name" value="C1.5:_HAD__Beta-PGM__Phosphata"/>
    <property type="match status" value="1"/>
</dbReference>
<dbReference type="PANTHER" id="PTHR18901:SF38">
    <property type="entry name" value="PSEUDOURIDINE-5'-PHOSPHATASE"/>
    <property type="match status" value="1"/>
</dbReference>
<dbReference type="EMBL" id="FNTV01000001">
    <property type="protein sequence ID" value="SEE45672.1"/>
    <property type="molecule type" value="Genomic_DNA"/>
</dbReference>
<dbReference type="PRINTS" id="PR00413">
    <property type="entry name" value="HADHALOGNASE"/>
</dbReference>
<dbReference type="RefSeq" id="WP_074711166.1">
    <property type="nucleotide sequence ID" value="NZ_FNTV01000001.1"/>
</dbReference>
<dbReference type="Proteomes" id="UP000182725">
    <property type="component" value="Unassembled WGS sequence"/>
</dbReference>
<gene>
    <name evidence="1" type="ORF">SAMN04489740_1458</name>
</gene>
<reference evidence="1 2" key="1">
    <citation type="submission" date="2016-10" db="EMBL/GenBank/DDBJ databases">
        <authorList>
            <person name="de Groot N.N."/>
        </authorList>
    </citation>
    <scope>NUCLEOTIDE SEQUENCE [LARGE SCALE GENOMIC DNA]</scope>
    <source>
        <strain evidence="1 2">DSM 22274</strain>
    </source>
</reference>
<dbReference type="AlphaFoldDB" id="A0A1H5IZP8"/>
<dbReference type="SFLD" id="SFLDS00003">
    <property type="entry name" value="Haloacid_Dehalogenase"/>
    <property type="match status" value="1"/>
</dbReference>
<dbReference type="InterPro" id="IPR023214">
    <property type="entry name" value="HAD_sf"/>
</dbReference>
<dbReference type="SUPFAM" id="SSF56784">
    <property type="entry name" value="HAD-like"/>
    <property type="match status" value="1"/>
</dbReference>
<sequence>MLAPSSAVNPATSTTPVLKAVLWDMDGTLVDTEPYWIAAEIALVTAHGGYWNEDMAHTLVGNALGDSAKILQGAGVKLSVREIIDHLSAEVVACIRREIPWRPGARELLSDLHGRGVRCALVTMSERALATEVVNSLEAEYFEFLVTGDEVTNGKPHPEPYLTAIELLRENDPAITAAHCAALEDSVPGVASAVASGVATIAIPNAVELAEDARWTTWETLAGKTGDDVTDVIAAHSRSAGAAL</sequence>
<name>A0A1H5IZP8_9MICC</name>
<dbReference type="Pfam" id="PF00702">
    <property type="entry name" value="Hydrolase"/>
    <property type="match status" value="1"/>
</dbReference>
<accession>A0A1H5IZP8</accession>